<evidence type="ECO:0000256" key="2">
    <source>
        <dbReference type="ARBA" id="ARBA00023002"/>
    </source>
</evidence>
<evidence type="ECO:0000313" key="5">
    <source>
        <dbReference type="Proteomes" id="UP000199086"/>
    </source>
</evidence>
<dbReference type="SMART" id="SM00822">
    <property type="entry name" value="PKS_KR"/>
    <property type="match status" value="1"/>
</dbReference>
<keyword evidence="5" id="KW-1185">Reference proteome</keyword>
<protein>
    <submittedName>
        <fullName evidence="4">NAD(P)-dependent dehydrogenase, short-chain alcohol dehydrogenase family</fullName>
    </submittedName>
</protein>
<dbReference type="Proteomes" id="UP000199086">
    <property type="component" value="Unassembled WGS sequence"/>
</dbReference>
<dbReference type="InterPro" id="IPR036291">
    <property type="entry name" value="NAD(P)-bd_dom_sf"/>
</dbReference>
<sequence>MPTEELHIVVGATGAVGSAVVARLAGAGRRVLAVARTARALADLSERHPQVHTCVADLSRDAAVDAIRSRIDAPVRLALFAGALGISGSVDQIPLADLAAGFDLKVGGTIRLLRAVRDRLAEPASFVSVAGSLGFEPGPLDAGPGAVNAALANVMRQVSLLYGPRGLAVHTIAPGPLETPRLHALARRRAEEADREPEEVLAEYAAKTSSGHLPSADDVAWLVEMLLAPQARALHGSVLTPDGGVRHTIL</sequence>
<evidence type="ECO:0000313" key="4">
    <source>
        <dbReference type="EMBL" id="SDB81570.1"/>
    </source>
</evidence>
<dbReference type="RefSeq" id="WP_092607974.1">
    <property type="nucleotide sequence ID" value="NZ_FMYF01000003.1"/>
</dbReference>
<dbReference type="AlphaFoldDB" id="A0A1G6GHZ0"/>
<gene>
    <name evidence="4" type="ORF">GA0111570_103305</name>
</gene>
<dbReference type="PRINTS" id="PR00081">
    <property type="entry name" value="GDHRDH"/>
</dbReference>
<dbReference type="PANTHER" id="PTHR43477">
    <property type="entry name" value="DIHYDROANTICAPSIN 7-DEHYDROGENASE"/>
    <property type="match status" value="1"/>
</dbReference>
<feature type="domain" description="Ketoreductase" evidence="3">
    <location>
        <begin position="5"/>
        <end position="179"/>
    </location>
</feature>
<dbReference type="InterPro" id="IPR002347">
    <property type="entry name" value="SDR_fam"/>
</dbReference>
<dbReference type="OrthoDB" id="9775296at2"/>
<dbReference type="GO" id="GO:0016491">
    <property type="term" value="F:oxidoreductase activity"/>
    <property type="evidence" value="ECO:0007669"/>
    <property type="project" value="UniProtKB-KW"/>
</dbReference>
<keyword evidence="2" id="KW-0560">Oxidoreductase</keyword>
<dbReference type="STRING" id="1577474.GA0111570_103305"/>
<evidence type="ECO:0000259" key="3">
    <source>
        <dbReference type="SMART" id="SM00822"/>
    </source>
</evidence>
<dbReference type="InterPro" id="IPR057326">
    <property type="entry name" value="KR_dom"/>
</dbReference>
<dbReference type="InterPro" id="IPR051122">
    <property type="entry name" value="SDR_DHRS6-like"/>
</dbReference>
<name>A0A1G6GHZ0_9ACTN</name>
<organism evidence="4 5">
    <name type="scientific">Raineyella antarctica</name>
    <dbReference type="NCBI Taxonomy" id="1577474"/>
    <lineage>
        <taxon>Bacteria</taxon>
        <taxon>Bacillati</taxon>
        <taxon>Actinomycetota</taxon>
        <taxon>Actinomycetes</taxon>
        <taxon>Propionibacteriales</taxon>
        <taxon>Propionibacteriaceae</taxon>
        <taxon>Raineyella</taxon>
    </lineage>
</organism>
<evidence type="ECO:0000256" key="1">
    <source>
        <dbReference type="ARBA" id="ARBA00006484"/>
    </source>
</evidence>
<dbReference type="Pfam" id="PF13561">
    <property type="entry name" value="adh_short_C2"/>
    <property type="match status" value="1"/>
</dbReference>
<dbReference type="Gene3D" id="3.40.50.720">
    <property type="entry name" value="NAD(P)-binding Rossmann-like Domain"/>
    <property type="match status" value="1"/>
</dbReference>
<reference evidence="4 5" key="1">
    <citation type="submission" date="2016-06" db="EMBL/GenBank/DDBJ databases">
        <authorList>
            <person name="Olsen C.W."/>
            <person name="Carey S."/>
            <person name="Hinshaw L."/>
            <person name="Karasin A.I."/>
        </authorList>
    </citation>
    <scope>NUCLEOTIDE SEQUENCE [LARGE SCALE GENOMIC DNA]</scope>
    <source>
        <strain evidence="4 5">LZ-22</strain>
    </source>
</reference>
<dbReference type="SUPFAM" id="SSF51735">
    <property type="entry name" value="NAD(P)-binding Rossmann-fold domains"/>
    <property type="match status" value="1"/>
</dbReference>
<accession>A0A1G6GHZ0</accession>
<proteinExistence type="inferred from homology"/>
<dbReference type="EMBL" id="FMYF01000003">
    <property type="protein sequence ID" value="SDB81570.1"/>
    <property type="molecule type" value="Genomic_DNA"/>
</dbReference>
<dbReference type="PANTHER" id="PTHR43477:SF1">
    <property type="entry name" value="DIHYDROANTICAPSIN 7-DEHYDROGENASE"/>
    <property type="match status" value="1"/>
</dbReference>
<comment type="similarity">
    <text evidence="1">Belongs to the short-chain dehydrogenases/reductases (SDR) family.</text>
</comment>